<gene>
    <name evidence="3" type="ORF">BJY28_001921</name>
</gene>
<dbReference type="EMBL" id="JACBZX010000001">
    <property type="protein sequence ID" value="NYG37452.1"/>
    <property type="molecule type" value="Genomic_DNA"/>
</dbReference>
<dbReference type="Proteomes" id="UP000592181">
    <property type="component" value="Unassembled WGS sequence"/>
</dbReference>
<reference evidence="3 4" key="1">
    <citation type="submission" date="2020-07" db="EMBL/GenBank/DDBJ databases">
        <title>Sequencing the genomes of 1000 actinobacteria strains.</title>
        <authorList>
            <person name="Klenk H.-P."/>
        </authorList>
    </citation>
    <scope>NUCLEOTIDE SEQUENCE [LARGE SCALE GENOMIC DNA]</scope>
    <source>
        <strain evidence="3 4">DSM 24723</strain>
    </source>
</reference>
<proteinExistence type="predicted"/>
<sequence length="225" mass="22861">MRTLVLRVSGALVALLGLALAGLGAWLLSSLGTSGTATFTAEPEADVVVLDPQVLNRVDSPMSVTVSSEPGARLWAGVARPSDAGPALGDGARTRIGPADVSDWSLGTTEEGSGEASDPTAAEVWQRASTSDGSITVTIDQAEAPQTLVVAAPQGQQLDEVEMSTTDGSWGAWAIGLLVGGIVLVLLGLGLLLLARRGRAKGAGEPSDPPVRRGSSVYVPAEETP</sequence>
<evidence type="ECO:0000256" key="1">
    <source>
        <dbReference type="SAM" id="MobiDB-lite"/>
    </source>
</evidence>
<keyword evidence="4" id="KW-1185">Reference proteome</keyword>
<protein>
    <submittedName>
        <fullName evidence="3">Uncharacterized protein</fullName>
    </submittedName>
</protein>
<keyword evidence="2" id="KW-0472">Membrane</keyword>
<comment type="caution">
    <text evidence="3">The sequence shown here is derived from an EMBL/GenBank/DDBJ whole genome shotgun (WGS) entry which is preliminary data.</text>
</comment>
<evidence type="ECO:0000256" key="2">
    <source>
        <dbReference type="SAM" id="Phobius"/>
    </source>
</evidence>
<keyword evidence="2" id="KW-0812">Transmembrane</keyword>
<organism evidence="3 4">
    <name type="scientific">Janibacter alkaliphilus</name>
    <dbReference type="NCBI Taxonomy" id="1069963"/>
    <lineage>
        <taxon>Bacteria</taxon>
        <taxon>Bacillati</taxon>
        <taxon>Actinomycetota</taxon>
        <taxon>Actinomycetes</taxon>
        <taxon>Micrococcales</taxon>
        <taxon>Intrasporangiaceae</taxon>
        <taxon>Janibacter</taxon>
    </lineage>
</organism>
<keyword evidence="2" id="KW-1133">Transmembrane helix</keyword>
<evidence type="ECO:0000313" key="3">
    <source>
        <dbReference type="EMBL" id="NYG37452.1"/>
    </source>
</evidence>
<feature type="region of interest" description="Disordered" evidence="1">
    <location>
        <begin position="200"/>
        <end position="225"/>
    </location>
</feature>
<accession>A0A852X295</accession>
<dbReference type="AlphaFoldDB" id="A0A852X295"/>
<feature type="transmembrane region" description="Helical" evidence="2">
    <location>
        <begin position="170"/>
        <end position="194"/>
    </location>
</feature>
<name>A0A852X295_9MICO</name>
<evidence type="ECO:0000313" key="4">
    <source>
        <dbReference type="Proteomes" id="UP000592181"/>
    </source>
</evidence>
<feature type="region of interest" description="Disordered" evidence="1">
    <location>
        <begin position="85"/>
        <end position="119"/>
    </location>
</feature>
<dbReference type="RefSeq" id="WP_179462816.1">
    <property type="nucleotide sequence ID" value="NZ_JACBZX010000001.1"/>
</dbReference>